<evidence type="ECO:0000313" key="1">
    <source>
        <dbReference type="EMBL" id="AEG01312.1"/>
    </source>
</evidence>
<protein>
    <submittedName>
        <fullName evidence="1">Modulator of Rho-dependent transcription termination</fullName>
    </submittedName>
</protein>
<dbReference type="InterPro" id="IPR023534">
    <property type="entry name" value="Rof/RNase_P-like"/>
</dbReference>
<dbReference type="Proteomes" id="UP000008888">
    <property type="component" value="Chromosome"/>
</dbReference>
<dbReference type="KEGG" id="mmt:Metme_2932"/>
<dbReference type="HOGENOM" id="CLU_176324_0_0_6"/>
<accession>G0A1S9</accession>
<reference evidence="1 2" key="1">
    <citation type="journal article" date="2011" name="J. Bacteriol.">
        <title>Complete Genome Sequence of the Aerobic Marine Methanotroph Methylomonas methanica MC09.</title>
        <authorList>
            <person name="Boden R."/>
            <person name="Cunliffe M."/>
            <person name="Scanlan J."/>
            <person name="Moussard H."/>
            <person name="Kits K.D."/>
            <person name="Klotz M.G."/>
            <person name="Jetten M.S."/>
            <person name="Vuilleumier S."/>
            <person name="Han J."/>
            <person name="Peters L."/>
            <person name="Mikhailova N."/>
            <person name="Teshima H."/>
            <person name="Tapia R."/>
            <person name="Kyrpides N."/>
            <person name="Ivanova N."/>
            <person name="Pagani I."/>
            <person name="Cheng J.F."/>
            <person name="Goodwin L."/>
            <person name="Han C."/>
            <person name="Hauser L."/>
            <person name="Land M.L."/>
            <person name="Lapidus A."/>
            <person name="Lucas S."/>
            <person name="Pitluck S."/>
            <person name="Woyke T."/>
            <person name="Stein L."/>
            <person name="Murrell J.C."/>
        </authorList>
    </citation>
    <scope>NUCLEOTIDE SEQUENCE [LARGE SCALE GENOMIC DNA]</scope>
    <source>
        <strain evidence="1 2">MC09</strain>
    </source>
</reference>
<gene>
    <name evidence="1" type="ordered locus">Metme_2932</name>
</gene>
<dbReference type="AlphaFoldDB" id="G0A1S9"/>
<name>G0A1S9_METMM</name>
<sequence length="83" mass="9547">MSKSAISCNLHDYVEIACLYHYQVKLTLRDRQTIEGKAIDTLSSANKCEYLLIDTGQKQQIELNQLKKLQVLTPNARFTEVIF</sequence>
<dbReference type="eggNOG" id="COG4568">
    <property type="taxonomic scope" value="Bacteria"/>
</dbReference>
<dbReference type="Pfam" id="PF07073">
    <property type="entry name" value="ROF"/>
    <property type="match status" value="1"/>
</dbReference>
<reference key="2">
    <citation type="submission" date="2011-05" db="EMBL/GenBank/DDBJ databases">
        <title>Complete genome sequence of the aerobic marine methanotroph Methylomonas methanica MC09.</title>
        <authorList>
            <person name="Boden R."/>
            <person name="Cunliffe M."/>
            <person name="Scanlan J."/>
            <person name="Moussard H."/>
            <person name="Kits K.D."/>
            <person name="Klotz M."/>
            <person name="Jetten M."/>
            <person name="Vuilleumier S."/>
            <person name="Han J."/>
            <person name="Peters L."/>
            <person name="Mikhailova N."/>
            <person name="Teshima H."/>
            <person name="Tapia R."/>
            <person name="Kyrpides N."/>
            <person name="Ivanova N."/>
            <person name="Pagani I."/>
            <person name="Cheng J.-F."/>
            <person name="Goodwin L."/>
            <person name="Han C."/>
            <person name="Hauser L."/>
            <person name="Land M."/>
            <person name="Lapidus A."/>
            <person name="Lucas S."/>
            <person name="Pitluck S."/>
            <person name="Woyke T."/>
            <person name="Stein L.Y."/>
            <person name="Murrell C."/>
        </authorList>
    </citation>
    <scope>NUCLEOTIDE SEQUENCE</scope>
    <source>
        <strain>MC09</strain>
    </source>
</reference>
<dbReference type="STRING" id="857087.Metme_2932"/>
<evidence type="ECO:0000313" key="2">
    <source>
        <dbReference type="Proteomes" id="UP000008888"/>
    </source>
</evidence>
<keyword evidence="2" id="KW-1185">Reference proteome</keyword>
<dbReference type="RefSeq" id="WP_013819542.1">
    <property type="nucleotide sequence ID" value="NC_015572.1"/>
</dbReference>
<dbReference type="OrthoDB" id="5344363at2"/>
<dbReference type="InterPro" id="IPR009778">
    <property type="entry name" value="ROF"/>
</dbReference>
<dbReference type="InterPro" id="IPR038626">
    <property type="entry name" value="Rof-like_sf"/>
</dbReference>
<dbReference type="EMBL" id="CP002738">
    <property type="protein sequence ID" value="AEG01312.1"/>
    <property type="molecule type" value="Genomic_DNA"/>
</dbReference>
<dbReference type="SUPFAM" id="SSF101744">
    <property type="entry name" value="Rof/RNase P subunit-like"/>
    <property type="match status" value="1"/>
</dbReference>
<dbReference type="Gene3D" id="2.30.30.400">
    <property type="entry name" value="Rof-like"/>
    <property type="match status" value="1"/>
</dbReference>
<reference evidence="2" key="3">
    <citation type="submission" date="2011-05" db="EMBL/GenBank/DDBJ databases">
        <title>Complete sequence of Methylomonas methanica MC09.</title>
        <authorList>
            <consortium name="US DOE Joint Genome Institute"/>
            <person name="Lucas S."/>
            <person name="Han J."/>
            <person name="Lapidus A."/>
            <person name="Cheng J.-F."/>
            <person name="Goodwin L."/>
            <person name="Pitluck S."/>
            <person name="Peters L."/>
            <person name="Mikhailova N."/>
            <person name="Teshima H."/>
            <person name="Han C."/>
            <person name="Tapia R."/>
            <person name="Land M."/>
            <person name="Hauser L."/>
            <person name="Kyrpides N."/>
            <person name="Ivanova N."/>
            <person name="Pagani I."/>
            <person name="Stein L."/>
            <person name="Woyke T."/>
        </authorList>
    </citation>
    <scope>NUCLEOTIDE SEQUENCE [LARGE SCALE GENOMIC DNA]</scope>
    <source>
        <strain evidence="2">MC09</strain>
    </source>
</reference>
<proteinExistence type="predicted"/>
<organism evidence="1 2">
    <name type="scientific">Methylomonas methanica (strain DSM 25384 / MC09)</name>
    <dbReference type="NCBI Taxonomy" id="857087"/>
    <lineage>
        <taxon>Bacteria</taxon>
        <taxon>Pseudomonadati</taxon>
        <taxon>Pseudomonadota</taxon>
        <taxon>Gammaproteobacteria</taxon>
        <taxon>Methylococcales</taxon>
        <taxon>Methylococcaceae</taxon>
        <taxon>Methylomonas</taxon>
    </lineage>
</organism>